<dbReference type="SUPFAM" id="SSF48350">
    <property type="entry name" value="GTPase activation domain, GAP"/>
    <property type="match status" value="1"/>
</dbReference>
<dbReference type="GO" id="GO:2001136">
    <property type="term" value="P:negative regulation of endocytic recycling"/>
    <property type="evidence" value="ECO:0007669"/>
    <property type="project" value="TreeGrafter"/>
</dbReference>
<sequence>MLTRQRPWMWHDEDLRKSKQLTLMSRSGSAAPPLPTQEFGVSLEHIRDNKGRVVPPVVKQVVEFIRNNGMTTEHIFRRSANVLTVKEIQSQINHGSLVDLASYSDVHLAAVLLKAFLRELPEPLLTYALYDSVIGIQ</sequence>
<comment type="caution">
    <text evidence="2">The sequence shown here is derived from an EMBL/GenBank/DDBJ whole genome shotgun (WGS) entry which is preliminary data.</text>
</comment>
<evidence type="ECO:0000313" key="2">
    <source>
        <dbReference type="EMBL" id="OWA55510.1"/>
    </source>
</evidence>
<evidence type="ECO:0000313" key="3">
    <source>
        <dbReference type="Proteomes" id="UP000192578"/>
    </source>
</evidence>
<dbReference type="AlphaFoldDB" id="A0A9X6NK21"/>
<dbReference type="PANTHER" id="PTHR45808:SF2">
    <property type="entry name" value="RHO GTPASE-ACTIVATING PROTEIN 68F"/>
    <property type="match status" value="1"/>
</dbReference>
<dbReference type="InterPro" id="IPR008936">
    <property type="entry name" value="Rho_GTPase_activation_prot"/>
</dbReference>
<dbReference type="OrthoDB" id="19923at2759"/>
<dbReference type="GO" id="GO:0005096">
    <property type="term" value="F:GTPase activator activity"/>
    <property type="evidence" value="ECO:0007669"/>
    <property type="project" value="TreeGrafter"/>
</dbReference>
<evidence type="ECO:0000259" key="1">
    <source>
        <dbReference type="PROSITE" id="PS50238"/>
    </source>
</evidence>
<dbReference type="Gene3D" id="1.10.555.10">
    <property type="entry name" value="Rho GTPase activation protein"/>
    <property type="match status" value="1"/>
</dbReference>
<dbReference type="EMBL" id="MTYJ01000882">
    <property type="protein sequence ID" value="OWA55510.1"/>
    <property type="molecule type" value="Genomic_DNA"/>
</dbReference>
<protein>
    <submittedName>
        <fullName evidence="2">Rho GTPase-activating protein 8</fullName>
    </submittedName>
</protein>
<dbReference type="Proteomes" id="UP000192578">
    <property type="component" value="Unassembled WGS sequence"/>
</dbReference>
<gene>
    <name evidence="2" type="ORF">BV898_19894</name>
</gene>
<dbReference type="PROSITE" id="PS50238">
    <property type="entry name" value="RHOGAP"/>
    <property type="match status" value="1"/>
</dbReference>
<keyword evidence="3" id="KW-1185">Reference proteome</keyword>
<accession>A0A9X6NK21</accession>
<reference evidence="3" key="1">
    <citation type="submission" date="2017-01" db="EMBL/GenBank/DDBJ databases">
        <title>Comparative genomics of anhydrobiosis in the tardigrade Hypsibius dujardini.</title>
        <authorList>
            <person name="Yoshida Y."/>
            <person name="Koutsovoulos G."/>
            <person name="Laetsch D."/>
            <person name="Stevens L."/>
            <person name="Kumar S."/>
            <person name="Horikawa D."/>
            <person name="Ishino K."/>
            <person name="Komine S."/>
            <person name="Tomita M."/>
            <person name="Blaxter M."/>
            <person name="Arakawa K."/>
        </authorList>
    </citation>
    <scope>NUCLEOTIDE SEQUENCE [LARGE SCALE GENOMIC DNA]</scope>
    <source>
        <strain evidence="3">Z151</strain>
    </source>
</reference>
<dbReference type="GO" id="GO:0007264">
    <property type="term" value="P:small GTPase-mediated signal transduction"/>
    <property type="evidence" value="ECO:0007669"/>
    <property type="project" value="TreeGrafter"/>
</dbReference>
<name>A0A9X6NK21_HYPEX</name>
<dbReference type="Pfam" id="PF00620">
    <property type="entry name" value="RhoGAP"/>
    <property type="match status" value="1"/>
</dbReference>
<proteinExistence type="predicted"/>
<dbReference type="SMART" id="SM00324">
    <property type="entry name" value="RhoGAP"/>
    <property type="match status" value="1"/>
</dbReference>
<organism evidence="2 3">
    <name type="scientific">Hypsibius exemplaris</name>
    <name type="common">Freshwater tardigrade</name>
    <dbReference type="NCBI Taxonomy" id="2072580"/>
    <lineage>
        <taxon>Eukaryota</taxon>
        <taxon>Metazoa</taxon>
        <taxon>Ecdysozoa</taxon>
        <taxon>Tardigrada</taxon>
        <taxon>Eutardigrada</taxon>
        <taxon>Parachela</taxon>
        <taxon>Hypsibioidea</taxon>
        <taxon>Hypsibiidae</taxon>
        <taxon>Hypsibius</taxon>
    </lineage>
</organism>
<feature type="non-terminal residue" evidence="2">
    <location>
        <position position="1"/>
    </location>
</feature>
<feature type="domain" description="Rho-GAP" evidence="1">
    <location>
        <begin position="41"/>
        <end position="137"/>
    </location>
</feature>
<dbReference type="GO" id="GO:0005737">
    <property type="term" value="C:cytoplasm"/>
    <property type="evidence" value="ECO:0007669"/>
    <property type="project" value="TreeGrafter"/>
</dbReference>
<dbReference type="InterPro" id="IPR000198">
    <property type="entry name" value="RhoGAP_dom"/>
</dbReference>
<dbReference type="PANTHER" id="PTHR45808">
    <property type="entry name" value="RHO GTPASE-ACTIVATING PROTEIN 68F"/>
    <property type="match status" value="1"/>
</dbReference>